<feature type="transmembrane region" description="Helical" evidence="1">
    <location>
        <begin position="90"/>
        <end position="108"/>
    </location>
</feature>
<protein>
    <recommendedName>
        <fullName evidence="4">Transporter</fullName>
    </recommendedName>
</protein>
<keyword evidence="1" id="KW-1133">Transmembrane helix</keyword>
<dbReference type="AlphaFoldDB" id="A0A174IQB2"/>
<keyword evidence="1" id="KW-0812">Transmembrane</keyword>
<evidence type="ECO:0000256" key="1">
    <source>
        <dbReference type="SAM" id="Phobius"/>
    </source>
</evidence>
<evidence type="ECO:0008006" key="4">
    <source>
        <dbReference type="Google" id="ProtNLM"/>
    </source>
</evidence>
<organism evidence="2 3">
    <name type="scientific">Faecalicatena contorta</name>
    <dbReference type="NCBI Taxonomy" id="39482"/>
    <lineage>
        <taxon>Bacteria</taxon>
        <taxon>Bacillati</taxon>
        <taxon>Bacillota</taxon>
        <taxon>Clostridia</taxon>
        <taxon>Lachnospirales</taxon>
        <taxon>Lachnospiraceae</taxon>
        <taxon>Faecalicatena</taxon>
    </lineage>
</organism>
<evidence type="ECO:0000313" key="2">
    <source>
        <dbReference type="EMBL" id="CUO87080.1"/>
    </source>
</evidence>
<dbReference type="RefSeq" id="WP_050641081.1">
    <property type="nucleotide sequence ID" value="NZ_CABKUE010000009.1"/>
</dbReference>
<dbReference type="OrthoDB" id="1976426at2"/>
<gene>
    <name evidence="2" type="ORF">ERS852491_03573</name>
</gene>
<accession>A0A174IQB2</accession>
<dbReference type="EMBL" id="CYZU01000039">
    <property type="protein sequence ID" value="CUO87080.1"/>
    <property type="molecule type" value="Genomic_DNA"/>
</dbReference>
<reference evidence="2 3" key="1">
    <citation type="submission" date="2015-09" db="EMBL/GenBank/DDBJ databases">
        <authorList>
            <consortium name="Pathogen Informatics"/>
        </authorList>
    </citation>
    <scope>NUCLEOTIDE SEQUENCE [LARGE SCALE GENOMIC DNA]</scope>
    <source>
        <strain evidence="2 3">2789STDY5834876</strain>
    </source>
</reference>
<sequence length="115" mass="12884">MKTLYNICIGLSLGLLSGGIAGVIKSVCSRKTYSEKKVQSNRRLVNRLASILKYITFMLLILGLIWCSYFLILGIFVPGQADYANNMAELVVSVLSVISILFAFVEFLRRKDDKK</sequence>
<proteinExistence type="predicted"/>
<name>A0A174IQB2_9FIRM</name>
<dbReference type="Proteomes" id="UP000095544">
    <property type="component" value="Unassembled WGS sequence"/>
</dbReference>
<keyword evidence="1" id="KW-0472">Membrane</keyword>
<feature type="transmembrane region" description="Helical" evidence="1">
    <location>
        <begin position="6"/>
        <end position="28"/>
    </location>
</feature>
<feature type="transmembrane region" description="Helical" evidence="1">
    <location>
        <begin position="51"/>
        <end position="78"/>
    </location>
</feature>
<evidence type="ECO:0000313" key="3">
    <source>
        <dbReference type="Proteomes" id="UP000095544"/>
    </source>
</evidence>